<feature type="transmembrane region" description="Helical" evidence="1">
    <location>
        <begin position="58"/>
        <end position="77"/>
    </location>
</feature>
<sequence length="119" mass="13607">MLSSRSNATPRQITVGSTTGQVRRRCVYRTCAVMATTVFKSSKEMRTRRRERRENRDNLIPFVVLWLACLTCATLPLKAASTEIFVPEILIVLEPHRVSQQFYDGSTTENWTVSEIQVV</sequence>
<dbReference type="EMBL" id="JARK01001386">
    <property type="protein sequence ID" value="EYC11664.1"/>
    <property type="molecule type" value="Genomic_DNA"/>
</dbReference>
<evidence type="ECO:0000313" key="2">
    <source>
        <dbReference type="EMBL" id="EYC11664.1"/>
    </source>
</evidence>
<dbReference type="AlphaFoldDB" id="A0A016U8N4"/>
<evidence type="ECO:0000313" key="3">
    <source>
        <dbReference type="Proteomes" id="UP000024635"/>
    </source>
</evidence>
<proteinExistence type="predicted"/>
<dbReference type="Proteomes" id="UP000024635">
    <property type="component" value="Unassembled WGS sequence"/>
</dbReference>
<organism evidence="2 3">
    <name type="scientific">Ancylostoma ceylanicum</name>
    <dbReference type="NCBI Taxonomy" id="53326"/>
    <lineage>
        <taxon>Eukaryota</taxon>
        <taxon>Metazoa</taxon>
        <taxon>Ecdysozoa</taxon>
        <taxon>Nematoda</taxon>
        <taxon>Chromadorea</taxon>
        <taxon>Rhabditida</taxon>
        <taxon>Rhabditina</taxon>
        <taxon>Rhabditomorpha</taxon>
        <taxon>Strongyloidea</taxon>
        <taxon>Ancylostomatidae</taxon>
        <taxon>Ancylostomatinae</taxon>
        <taxon>Ancylostoma</taxon>
    </lineage>
</organism>
<name>A0A016U8N4_9BILA</name>
<keyword evidence="1" id="KW-0812">Transmembrane</keyword>
<keyword evidence="1" id="KW-1133">Transmembrane helix</keyword>
<accession>A0A016U8N4</accession>
<gene>
    <name evidence="2" type="primary">Acey_s0050.g2035</name>
    <name evidence="2" type="ORF">Y032_0050g2035</name>
</gene>
<keyword evidence="3" id="KW-1185">Reference proteome</keyword>
<keyword evidence="1" id="KW-0472">Membrane</keyword>
<comment type="caution">
    <text evidence="2">The sequence shown here is derived from an EMBL/GenBank/DDBJ whole genome shotgun (WGS) entry which is preliminary data.</text>
</comment>
<reference evidence="3" key="1">
    <citation type="journal article" date="2015" name="Nat. Genet.">
        <title>The genome and transcriptome of the zoonotic hookworm Ancylostoma ceylanicum identify infection-specific gene families.</title>
        <authorList>
            <person name="Schwarz E.M."/>
            <person name="Hu Y."/>
            <person name="Antoshechkin I."/>
            <person name="Miller M.M."/>
            <person name="Sternberg P.W."/>
            <person name="Aroian R.V."/>
        </authorList>
    </citation>
    <scope>NUCLEOTIDE SEQUENCE</scope>
    <source>
        <strain evidence="3">HY135</strain>
    </source>
</reference>
<evidence type="ECO:0000256" key="1">
    <source>
        <dbReference type="SAM" id="Phobius"/>
    </source>
</evidence>
<protein>
    <submittedName>
        <fullName evidence="2">Uncharacterized protein</fullName>
    </submittedName>
</protein>